<dbReference type="Gene3D" id="3.10.200.10">
    <property type="entry name" value="Alpha carbonic anhydrase"/>
    <property type="match status" value="1"/>
</dbReference>
<sequence>MELHMVHVDARSQAAVVGVLYTVGSRDEFLHKVSMLEPYIIEIANQKGKEKMVNGGVDPNVAKGQDTVYYRYMGSLTTPPCTEGVIWTVVSKVCIYMLLQSTS</sequence>
<dbReference type="EnsemblPlants" id="OB08G22570.1">
    <property type="protein sequence ID" value="OB08G22570.1"/>
    <property type="gene ID" value="OB08G22570"/>
</dbReference>
<dbReference type="HOGENOM" id="CLU_039326_8_2_1"/>
<keyword evidence="3" id="KW-1185">Reference proteome</keyword>
<dbReference type="STRING" id="4533.J3MT27"/>
<reference evidence="2" key="2">
    <citation type="submission" date="2013-04" db="UniProtKB">
        <authorList>
            <consortium name="EnsemblPlants"/>
        </authorList>
    </citation>
    <scope>IDENTIFICATION</scope>
</reference>
<dbReference type="PANTHER" id="PTHR18952">
    <property type="entry name" value="CARBONIC ANHYDRASE"/>
    <property type="match status" value="1"/>
</dbReference>
<evidence type="ECO:0000259" key="1">
    <source>
        <dbReference type="PROSITE" id="PS51144"/>
    </source>
</evidence>
<evidence type="ECO:0000313" key="3">
    <source>
        <dbReference type="Proteomes" id="UP000006038"/>
    </source>
</evidence>
<name>J3MT27_ORYBR</name>
<dbReference type="SUPFAM" id="SSF51069">
    <property type="entry name" value="Carbonic anhydrase"/>
    <property type="match status" value="1"/>
</dbReference>
<organism evidence="2">
    <name type="scientific">Oryza brachyantha</name>
    <name type="common">malo sina</name>
    <dbReference type="NCBI Taxonomy" id="4533"/>
    <lineage>
        <taxon>Eukaryota</taxon>
        <taxon>Viridiplantae</taxon>
        <taxon>Streptophyta</taxon>
        <taxon>Embryophyta</taxon>
        <taxon>Tracheophyta</taxon>
        <taxon>Spermatophyta</taxon>
        <taxon>Magnoliopsida</taxon>
        <taxon>Liliopsida</taxon>
        <taxon>Poales</taxon>
        <taxon>Poaceae</taxon>
        <taxon>BOP clade</taxon>
        <taxon>Oryzoideae</taxon>
        <taxon>Oryzeae</taxon>
        <taxon>Oryzinae</taxon>
        <taxon>Oryza</taxon>
    </lineage>
</organism>
<dbReference type="InterPro" id="IPR041891">
    <property type="entry name" value="Alpha_CA_prokaryot-like"/>
</dbReference>
<dbReference type="InterPro" id="IPR023561">
    <property type="entry name" value="Carbonic_anhydrase_a-class"/>
</dbReference>
<dbReference type="CDD" id="cd03124">
    <property type="entry name" value="alpha_CA_prokaryotic_like"/>
    <property type="match status" value="1"/>
</dbReference>
<dbReference type="Gramene" id="OB08G22570.1">
    <property type="protein sequence ID" value="OB08G22570.1"/>
    <property type="gene ID" value="OB08G22570"/>
</dbReference>
<dbReference type="InterPro" id="IPR001148">
    <property type="entry name" value="CA_dom"/>
</dbReference>
<dbReference type="GO" id="GO:0004089">
    <property type="term" value="F:carbonate dehydratase activity"/>
    <property type="evidence" value="ECO:0007669"/>
    <property type="project" value="InterPro"/>
</dbReference>
<dbReference type="Pfam" id="PF00194">
    <property type="entry name" value="Carb_anhydrase"/>
    <property type="match status" value="1"/>
</dbReference>
<dbReference type="PROSITE" id="PS51144">
    <property type="entry name" value="ALPHA_CA_2"/>
    <property type="match status" value="1"/>
</dbReference>
<dbReference type="Proteomes" id="UP000006038">
    <property type="component" value="Chromosome 8"/>
</dbReference>
<dbReference type="GO" id="GO:0008270">
    <property type="term" value="F:zinc ion binding"/>
    <property type="evidence" value="ECO:0007669"/>
    <property type="project" value="InterPro"/>
</dbReference>
<dbReference type="GO" id="GO:0006730">
    <property type="term" value="P:one-carbon metabolic process"/>
    <property type="evidence" value="ECO:0007669"/>
    <property type="project" value="TreeGrafter"/>
</dbReference>
<dbReference type="OMA" id="CTEDIAW"/>
<dbReference type="eggNOG" id="KOG0382">
    <property type="taxonomic scope" value="Eukaryota"/>
</dbReference>
<dbReference type="PANTHER" id="PTHR18952:SF253">
    <property type="entry name" value="OS08G0470200 PROTEIN"/>
    <property type="match status" value="1"/>
</dbReference>
<dbReference type="InterPro" id="IPR036398">
    <property type="entry name" value="CA_dom_sf"/>
</dbReference>
<proteinExistence type="predicted"/>
<reference evidence="2" key="1">
    <citation type="journal article" date="2013" name="Nat. Commun.">
        <title>Whole-genome sequencing of Oryza brachyantha reveals mechanisms underlying Oryza genome evolution.</title>
        <authorList>
            <person name="Chen J."/>
            <person name="Huang Q."/>
            <person name="Gao D."/>
            <person name="Wang J."/>
            <person name="Lang Y."/>
            <person name="Liu T."/>
            <person name="Li B."/>
            <person name="Bai Z."/>
            <person name="Luis Goicoechea J."/>
            <person name="Liang C."/>
            <person name="Chen C."/>
            <person name="Zhang W."/>
            <person name="Sun S."/>
            <person name="Liao Y."/>
            <person name="Zhang X."/>
            <person name="Yang L."/>
            <person name="Song C."/>
            <person name="Wang M."/>
            <person name="Shi J."/>
            <person name="Liu G."/>
            <person name="Liu J."/>
            <person name="Zhou H."/>
            <person name="Zhou W."/>
            <person name="Yu Q."/>
            <person name="An N."/>
            <person name="Chen Y."/>
            <person name="Cai Q."/>
            <person name="Wang B."/>
            <person name="Liu B."/>
            <person name="Min J."/>
            <person name="Huang Y."/>
            <person name="Wu H."/>
            <person name="Li Z."/>
            <person name="Zhang Y."/>
            <person name="Yin Y."/>
            <person name="Song W."/>
            <person name="Jiang J."/>
            <person name="Jackson S.A."/>
            <person name="Wing R.A."/>
            <person name="Wang J."/>
            <person name="Chen M."/>
        </authorList>
    </citation>
    <scope>NUCLEOTIDE SEQUENCE [LARGE SCALE GENOMIC DNA]</scope>
    <source>
        <strain evidence="2">cv. IRGC 101232</strain>
    </source>
</reference>
<accession>J3MT27</accession>
<dbReference type="AlphaFoldDB" id="J3MT27"/>
<evidence type="ECO:0000313" key="2">
    <source>
        <dbReference type="EnsemblPlants" id="OB08G22570.1"/>
    </source>
</evidence>
<protein>
    <recommendedName>
        <fullName evidence="1">Alpha-carbonic anhydrase domain-containing protein</fullName>
    </recommendedName>
</protein>
<feature type="domain" description="Alpha-carbonic anhydrase" evidence="1">
    <location>
        <begin position="1"/>
        <end position="103"/>
    </location>
</feature>